<proteinExistence type="predicted"/>
<accession>A0A5N6U103</accession>
<reference evidence="1 2" key="1">
    <citation type="submission" date="2019-04" db="EMBL/GenBank/DDBJ databases">
        <title>Friends and foes A comparative genomics study of 23 Aspergillus species from section Flavi.</title>
        <authorList>
            <consortium name="DOE Joint Genome Institute"/>
            <person name="Kjaerbolling I."/>
            <person name="Vesth T."/>
            <person name="Frisvad J.C."/>
            <person name="Nybo J.L."/>
            <person name="Theobald S."/>
            <person name="Kildgaard S."/>
            <person name="Isbrandt T."/>
            <person name="Kuo A."/>
            <person name="Sato A."/>
            <person name="Lyhne E.K."/>
            <person name="Kogle M.E."/>
            <person name="Wiebenga A."/>
            <person name="Kun R.S."/>
            <person name="Lubbers R.J."/>
            <person name="Makela M.R."/>
            <person name="Barry K."/>
            <person name="Chovatia M."/>
            <person name="Clum A."/>
            <person name="Daum C."/>
            <person name="Haridas S."/>
            <person name="He G."/>
            <person name="LaButti K."/>
            <person name="Lipzen A."/>
            <person name="Mondo S."/>
            <person name="Riley R."/>
            <person name="Salamov A."/>
            <person name="Simmons B.A."/>
            <person name="Magnuson J.K."/>
            <person name="Henrissat B."/>
            <person name="Mortensen U.H."/>
            <person name="Larsen T.O."/>
            <person name="Devries R.P."/>
            <person name="Grigoriev I.V."/>
            <person name="Machida M."/>
            <person name="Baker S.E."/>
            <person name="Andersen M.R."/>
        </authorList>
    </citation>
    <scope>NUCLEOTIDE SEQUENCE [LARGE SCALE GENOMIC DNA]</scope>
    <source>
        <strain evidence="1 2">IBT 18842</strain>
    </source>
</reference>
<dbReference type="Proteomes" id="UP000325780">
    <property type="component" value="Unassembled WGS sequence"/>
</dbReference>
<protein>
    <submittedName>
        <fullName evidence="1">Uncharacterized protein</fullName>
    </submittedName>
</protein>
<keyword evidence="2" id="KW-1185">Reference proteome</keyword>
<sequence>MSITRYKDPIPEGVPIISTLEEAVQLQLTNENCCFYPENNGHYAKILDGTVVGVASDEMIEEIDRREAEWEARYGDIAIEPKNGGYTIQAPNGPIIAYAGDNLIQELDDRKKSLEFYEQLLAEKGISESDVSRVFEAARGCSHPFCVHAGVPGNGKG</sequence>
<gene>
    <name evidence="1" type="ORF">BDV25DRAFT_138303</name>
</gene>
<organism evidence="1 2">
    <name type="scientific">Aspergillus avenaceus</name>
    <dbReference type="NCBI Taxonomy" id="36643"/>
    <lineage>
        <taxon>Eukaryota</taxon>
        <taxon>Fungi</taxon>
        <taxon>Dikarya</taxon>
        <taxon>Ascomycota</taxon>
        <taxon>Pezizomycotina</taxon>
        <taxon>Eurotiomycetes</taxon>
        <taxon>Eurotiomycetidae</taxon>
        <taxon>Eurotiales</taxon>
        <taxon>Aspergillaceae</taxon>
        <taxon>Aspergillus</taxon>
        <taxon>Aspergillus subgen. Circumdati</taxon>
    </lineage>
</organism>
<evidence type="ECO:0000313" key="2">
    <source>
        <dbReference type="Proteomes" id="UP000325780"/>
    </source>
</evidence>
<dbReference type="OrthoDB" id="4435242at2759"/>
<dbReference type="EMBL" id="ML742060">
    <property type="protein sequence ID" value="KAE8152039.1"/>
    <property type="molecule type" value="Genomic_DNA"/>
</dbReference>
<dbReference type="AlphaFoldDB" id="A0A5N6U103"/>
<name>A0A5N6U103_ASPAV</name>
<evidence type="ECO:0000313" key="1">
    <source>
        <dbReference type="EMBL" id="KAE8152039.1"/>
    </source>
</evidence>